<keyword evidence="3" id="KW-1185">Reference proteome</keyword>
<gene>
    <name evidence="2" type="ORF">R0135_13125</name>
</gene>
<evidence type="ECO:0000313" key="3">
    <source>
        <dbReference type="Proteomes" id="UP001626537"/>
    </source>
</evidence>
<sequence>MLASSTLDALIKPSRMAFTLLLLHAAVLPLAPLANAAAQEPYSPNVGTAPDRQVYFGDTHVHTGLSADAGGSGTRLMPEDAYRFARGEEVLSNTGQPVKLRRPYDFFMITDHSDGMGLISDLLEGTSNVMADPKGKRYHEDFNAGGQQAADAMFRLIAEFSQGKTPEALLYQPGVPAYRRVWERLVAAAEEFDDPGRFTTFIAYEWTSLVKGNNLHRNVIFRDDADKALEVVPFTTTPPIGSRNPRDLWSWMAAYEKDTGGDVTAIPHNGNLSNGMMFPLRDDFDSGKELDAAYAKSRMTWERIYEVTQFKGDGEAHPLLSPDDEFADFETWDFGNLDASQAKTPAMLPSEYARSGLLRGLQLQQTLGINPYQFGFQGATDTHTGLSTADEDNFFSKFTTTEPSATRTVHPGKSNPDLGIEGFTGWMYNAAGVTAVWAEQNSRTAIFDAMERRETYATTGPRIALRFFGGWSFEAGDASIPDLARKGYELGVPMGSELGAAGAKAPSFIISALRDPIGANLDRIQVVKGWVTAEGEAKEQVYNVAWSDGRELDADGKLPGVGNTVDLSVPTWSNSIGAAELSTVWRDPDFDAAQAAFYYVRVLEIPTPRWTAYDAVRFGVEAPEGVTLITQERAYSSPIWYTP</sequence>
<dbReference type="InterPro" id="IPR022028">
    <property type="entry name" value="DUF3604"/>
</dbReference>
<evidence type="ECO:0000313" key="2">
    <source>
        <dbReference type="EMBL" id="WOJ92721.1"/>
    </source>
</evidence>
<organism evidence="2 3">
    <name type="scientific">Congregibacter variabilis</name>
    <dbReference type="NCBI Taxonomy" id="3081200"/>
    <lineage>
        <taxon>Bacteria</taxon>
        <taxon>Pseudomonadati</taxon>
        <taxon>Pseudomonadota</taxon>
        <taxon>Gammaproteobacteria</taxon>
        <taxon>Cellvibrionales</taxon>
        <taxon>Halieaceae</taxon>
        <taxon>Congregibacter</taxon>
    </lineage>
</organism>
<evidence type="ECO:0000256" key="1">
    <source>
        <dbReference type="SAM" id="SignalP"/>
    </source>
</evidence>
<protein>
    <submittedName>
        <fullName evidence="2">DUF3604 domain-containing protein</fullName>
    </submittedName>
</protein>
<accession>A0ABZ0I103</accession>
<reference evidence="2 3" key="1">
    <citation type="submission" date="2023-10" db="EMBL/GenBank/DDBJ databases">
        <title>Two novel species belonging to the OM43/NOR5 clade.</title>
        <authorList>
            <person name="Park M."/>
        </authorList>
    </citation>
    <scope>NUCLEOTIDE SEQUENCE [LARGE SCALE GENOMIC DNA]</scope>
    <source>
        <strain evidence="2 3">IMCC43200</strain>
    </source>
</reference>
<dbReference type="Proteomes" id="UP001626537">
    <property type="component" value="Chromosome"/>
</dbReference>
<feature type="signal peptide" evidence="1">
    <location>
        <begin position="1"/>
        <end position="36"/>
    </location>
</feature>
<proteinExistence type="predicted"/>
<dbReference type="Pfam" id="PF12228">
    <property type="entry name" value="DUF3604"/>
    <property type="match status" value="1"/>
</dbReference>
<dbReference type="EMBL" id="CP136864">
    <property type="protein sequence ID" value="WOJ92721.1"/>
    <property type="molecule type" value="Genomic_DNA"/>
</dbReference>
<feature type="chain" id="PRO_5045898659" evidence="1">
    <location>
        <begin position="37"/>
        <end position="643"/>
    </location>
</feature>
<name>A0ABZ0I103_9GAMM</name>
<dbReference type="Gene3D" id="3.20.20.140">
    <property type="entry name" value="Metal-dependent hydrolases"/>
    <property type="match status" value="1"/>
</dbReference>
<dbReference type="RefSeq" id="WP_407347320.1">
    <property type="nucleotide sequence ID" value="NZ_CP136864.1"/>
</dbReference>
<keyword evidence="1" id="KW-0732">Signal</keyword>